<feature type="binding site" evidence="6">
    <location>
        <position position="550"/>
    </location>
    <ligand>
        <name>Mg(2+)</name>
        <dbReference type="ChEBI" id="CHEBI:18420"/>
    </ligand>
</feature>
<dbReference type="CDD" id="cd05966">
    <property type="entry name" value="ACS"/>
    <property type="match status" value="1"/>
</dbReference>
<feature type="domain" description="Acetyl-coenzyme A synthetase N-terminal" evidence="9">
    <location>
        <begin position="39"/>
        <end position="90"/>
    </location>
</feature>
<keyword evidence="11" id="KW-1185">Reference proteome</keyword>
<dbReference type="InterPro" id="IPR032387">
    <property type="entry name" value="ACAS_N"/>
</dbReference>
<feature type="binding site" evidence="6">
    <location>
        <position position="319"/>
    </location>
    <ligand>
        <name>CoA</name>
        <dbReference type="ChEBI" id="CHEBI:57287"/>
    </ligand>
</feature>
<dbReference type="GO" id="GO:0003987">
    <property type="term" value="F:acetate-CoA ligase activity"/>
    <property type="evidence" value="ECO:0007669"/>
    <property type="project" value="UniProtKB-EC"/>
</dbReference>
<evidence type="ECO:0000259" key="8">
    <source>
        <dbReference type="Pfam" id="PF13193"/>
    </source>
</evidence>
<dbReference type="EMBL" id="JBHSFP010000002">
    <property type="protein sequence ID" value="MFC4529759.1"/>
    <property type="molecule type" value="Genomic_DNA"/>
</dbReference>
<feature type="binding site" evidence="6">
    <location>
        <begin position="201"/>
        <end position="204"/>
    </location>
    <ligand>
        <name>CoA</name>
        <dbReference type="ChEBI" id="CHEBI:57287"/>
    </ligand>
</feature>
<evidence type="ECO:0000259" key="9">
    <source>
        <dbReference type="Pfam" id="PF16177"/>
    </source>
</evidence>
<dbReference type="PROSITE" id="PS00455">
    <property type="entry name" value="AMP_BINDING"/>
    <property type="match status" value="1"/>
</dbReference>
<dbReference type="NCBIfam" id="NF001208">
    <property type="entry name" value="PRK00174.1"/>
    <property type="match status" value="1"/>
</dbReference>
<dbReference type="InterPro" id="IPR042099">
    <property type="entry name" value="ANL_N_sf"/>
</dbReference>
<comment type="caution">
    <text evidence="6">Lacks conserved residue(s) required for the propagation of feature annotation.</text>
</comment>
<dbReference type="NCBIfam" id="TIGR02188">
    <property type="entry name" value="Ac_CoA_lig_AcsA"/>
    <property type="match status" value="1"/>
</dbReference>
<comment type="PTM">
    <text evidence="6">Acetylated. Deacetylation by the SIR2-homolog deacetylase activates the enzyme.</text>
</comment>
<dbReference type="SUPFAM" id="SSF56801">
    <property type="entry name" value="Acetyl-CoA synthetase-like"/>
    <property type="match status" value="1"/>
</dbReference>
<evidence type="ECO:0000256" key="2">
    <source>
        <dbReference type="ARBA" id="ARBA00022598"/>
    </source>
</evidence>
<gene>
    <name evidence="10" type="primary">acs</name>
    <name evidence="6" type="synonym">acsA</name>
    <name evidence="10" type="ORF">ACFO60_03200</name>
</gene>
<evidence type="ECO:0000256" key="4">
    <source>
        <dbReference type="ARBA" id="ARBA00022840"/>
    </source>
</evidence>
<name>A0ABV9CB92_9ACTN</name>
<feature type="modified residue" description="N6-acetyllysine" evidence="6">
    <location>
        <position position="617"/>
    </location>
</feature>
<dbReference type="EC" id="6.2.1.1" evidence="6"/>
<dbReference type="PANTHER" id="PTHR24095">
    <property type="entry name" value="ACETYL-COENZYME A SYNTHETASE"/>
    <property type="match status" value="1"/>
</dbReference>
<organism evidence="10 11">
    <name type="scientific">Sphaerisporangium dianthi</name>
    <dbReference type="NCBI Taxonomy" id="1436120"/>
    <lineage>
        <taxon>Bacteria</taxon>
        <taxon>Bacillati</taxon>
        <taxon>Actinomycetota</taxon>
        <taxon>Actinomycetes</taxon>
        <taxon>Streptosporangiales</taxon>
        <taxon>Streptosporangiaceae</taxon>
        <taxon>Sphaerisporangium</taxon>
    </lineage>
</organism>
<evidence type="ECO:0000313" key="11">
    <source>
        <dbReference type="Proteomes" id="UP001596004"/>
    </source>
</evidence>
<comment type="caution">
    <text evidence="10">The sequence shown here is derived from an EMBL/GenBank/DDBJ whole genome shotgun (WGS) entry which is preliminary data.</text>
</comment>
<keyword evidence="6" id="KW-0479">Metal-binding</keyword>
<keyword evidence="2 6" id="KW-0436">Ligase</keyword>
<feature type="domain" description="AMP-dependent synthetase/ligase" evidence="7">
    <location>
        <begin position="97"/>
        <end position="486"/>
    </location>
</feature>
<feature type="binding site" evidence="6">
    <location>
        <position position="545"/>
    </location>
    <ligand>
        <name>Mg(2+)</name>
        <dbReference type="ChEBI" id="CHEBI:18420"/>
    </ligand>
</feature>
<evidence type="ECO:0000256" key="6">
    <source>
        <dbReference type="HAMAP-Rule" id="MF_01123"/>
    </source>
</evidence>
<feature type="binding site" evidence="6">
    <location>
        <begin position="395"/>
        <end position="397"/>
    </location>
    <ligand>
        <name>ATP</name>
        <dbReference type="ChEBI" id="CHEBI:30616"/>
    </ligand>
</feature>
<proteinExistence type="inferred from homology"/>
<comment type="function">
    <text evidence="6">Catalyzes the conversion of acetate into acetyl-CoA (AcCoA), an essential intermediate at the junction of anabolic and catabolic pathways. AcsA undergoes a two-step reaction. In the first half reaction, AcsA combines acetate with ATP to form acetyl-adenylate (AcAMP) intermediate. In the second half reaction, it can then transfer the acetyl group from AcAMP to the sulfhydryl group of CoA, forming the product AcCoA.</text>
</comment>
<comment type="similarity">
    <text evidence="1 6">Belongs to the ATP-dependent AMP-binding enzyme family.</text>
</comment>
<evidence type="ECO:0000256" key="1">
    <source>
        <dbReference type="ARBA" id="ARBA00006432"/>
    </source>
</evidence>
<keyword evidence="6" id="KW-0460">Magnesium</keyword>
<dbReference type="Gene3D" id="3.30.300.30">
    <property type="match status" value="1"/>
</dbReference>
<dbReference type="InterPro" id="IPR020845">
    <property type="entry name" value="AMP-binding_CS"/>
</dbReference>
<dbReference type="InterPro" id="IPR025110">
    <property type="entry name" value="AMP-bd_C"/>
</dbReference>
<dbReference type="InterPro" id="IPR000873">
    <property type="entry name" value="AMP-dep_synth/lig_dom"/>
</dbReference>
<keyword evidence="4 6" id="KW-0067">ATP-binding</keyword>
<dbReference type="Proteomes" id="UP001596004">
    <property type="component" value="Unassembled WGS sequence"/>
</dbReference>
<keyword evidence="5 6" id="KW-0007">Acetylation</keyword>
<feature type="binding site" evidence="6">
    <location>
        <position position="508"/>
    </location>
    <ligand>
        <name>ATP</name>
        <dbReference type="ChEBI" id="CHEBI:30616"/>
    </ligand>
</feature>
<feature type="binding site" evidence="6">
    <location>
        <position position="547"/>
    </location>
    <ligand>
        <name>Mg(2+)</name>
        <dbReference type="ChEBI" id="CHEBI:18420"/>
    </ligand>
</feature>
<dbReference type="PANTHER" id="PTHR24095:SF14">
    <property type="entry name" value="ACETYL-COENZYME A SYNTHETASE 1"/>
    <property type="match status" value="1"/>
</dbReference>
<evidence type="ECO:0000259" key="7">
    <source>
        <dbReference type="Pfam" id="PF00501"/>
    </source>
</evidence>
<accession>A0ABV9CB92</accession>
<sequence length="658" mass="72027">MAPETPGRETQETLSNLLRESRRFAPPQDLAAAANVTADAYDEAANDRLGFWERAADRLSWGRRWETTLEWNPPFAKWFLGGTLNVAYNCVDRHVEAGRGDKVAYHWEGEPEGDTRTLTYADLQREVSKAANALTELGVGEGDRVAIYMPMIPELPIAMLACARIGAVHSVVFGGFSASALSGRIKDADAKLVITADGGYRRGAPSALKPTVDEAVAECPGIEHVLVVRRTGQDVQVTDKDVWWHDVVDRQSEEHKPAQHDAEHPLYILYTSGTTGKPKGILHTTGGYLTQTAWTHHAVFDLKPESDVYWCTADIGWVTGHSYIVYGPLANGATSVIYEGTPDTPHRGRFWEIVQKYGVTILYTAPTAIRTFMKWGDDIPAKYDMSSLRVLGSVGEPINPEAYVWYREHIGGDRCPVVDTWWQTETGAIMISPLPGVTSGKPGAAMRPLPGIVADVVDDQAKSVPDGGGGFLVVREPWPSMLRGIWGDDKRYADTYWSRFEGMYFPGDGAKRDEDGDLWLLGRVDDVMLVSGHNISTTEVESALVSHPKVAEAAVVGATDPITGQAIVSFVILRGNAEEGTDIAKELRDHVSKALGPIAKPRQILVVPELPKTRSGKIMRRLLRDVAENRSIGDVTTLADSSVMTLISEKLPSTSSDD</sequence>
<protein>
    <recommendedName>
        <fullName evidence="6">Acetyl-coenzyme A synthetase</fullName>
        <shortName evidence="6">AcCoA synthetase</shortName>
        <shortName evidence="6">Acs</shortName>
        <ecNumber evidence="6">6.2.1.1</ecNumber>
    </recommendedName>
    <alternativeName>
        <fullName evidence="6">Acetate--CoA ligase</fullName>
    </alternativeName>
    <alternativeName>
        <fullName evidence="6">Acyl-activating enzyme</fullName>
    </alternativeName>
</protein>
<comment type="catalytic activity">
    <reaction evidence="6">
        <text>acetate + ATP + CoA = acetyl-CoA + AMP + diphosphate</text>
        <dbReference type="Rhea" id="RHEA:23176"/>
        <dbReference type="ChEBI" id="CHEBI:30089"/>
        <dbReference type="ChEBI" id="CHEBI:30616"/>
        <dbReference type="ChEBI" id="CHEBI:33019"/>
        <dbReference type="ChEBI" id="CHEBI:57287"/>
        <dbReference type="ChEBI" id="CHEBI:57288"/>
        <dbReference type="ChEBI" id="CHEBI:456215"/>
        <dbReference type="EC" id="6.2.1.1"/>
    </reaction>
</comment>
<feature type="binding site" evidence="6">
    <location>
        <begin position="419"/>
        <end position="424"/>
    </location>
    <ligand>
        <name>ATP</name>
        <dbReference type="ChEBI" id="CHEBI:30616"/>
    </ligand>
</feature>
<comment type="cofactor">
    <cofactor evidence="6">
        <name>Mg(2+)</name>
        <dbReference type="ChEBI" id="CHEBI:18420"/>
    </cofactor>
</comment>
<evidence type="ECO:0000256" key="5">
    <source>
        <dbReference type="ARBA" id="ARBA00022990"/>
    </source>
</evidence>
<dbReference type="InterPro" id="IPR011904">
    <property type="entry name" value="Ac_CoA_lig"/>
</dbReference>
<feature type="binding site" evidence="6">
    <location>
        <position position="523"/>
    </location>
    <ligand>
        <name>ATP</name>
        <dbReference type="ChEBI" id="CHEBI:30616"/>
    </ligand>
</feature>
<reference evidence="11" key="1">
    <citation type="journal article" date="2019" name="Int. J. Syst. Evol. Microbiol.">
        <title>The Global Catalogue of Microorganisms (GCM) 10K type strain sequencing project: providing services to taxonomists for standard genome sequencing and annotation.</title>
        <authorList>
            <consortium name="The Broad Institute Genomics Platform"/>
            <consortium name="The Broad Institute Genome Sequencing Center for Infectious Disease"/>
            <person name="Wu L."/>
            <person name="Ma J."/>
        </authorList>
    </citation>
    <scope>NUCLEOTIDE SEQUENCE [LARGE SCALE GENOMIC DNA]</scope>
    <source>
        <strain evidence="11">CGMCC 4.7132</strain>
    </source>
</reference>
<dbReference type="Pfam" id="PF16177">
    <property type="entry name" value="ACAS_N"/>
    <property type="match status" value="1"/>
</dbReference>
<dbReference type="InterPro" id="IPR045851">
    <property type="entry name" value="AMP-bd_C_sf"/>
</dbReference>
<evidence type="ECO:0000256" key="3">
    <source>
        <dbReference type="ARBA" id="ARBA00022741"/>
    </source>
</evidence>
<feature type="binding site" evidence="6">
    <location>
        <position position="531"/>
    </location>
    <ligand>
        <name>CoA</name>
        <dbReference type="ChEBI" id="CHEBI:57287"/>
    </ligand>
</feature>
<dbReference type="Pfam" id="PF00501">
    <property type="entry name" value="AMP-binding"/>
    <property type="match status" value="1"/>
</dbReference>
<dbReference type="RefSeq" id="WP_380836572.1">
    <property type="nucleotide sequence ID" value="NZ_JBHSFP010000002.1"/>
</dbReference>
<dbReference type="Gene3D" id="3.40.50.12780">
    <property type="entry name" value="N-terminal domain of ligase-like"/>
    <property type="match status" value="1"/>
</dbReference>
<dbReference type="Pfam" id="PF13193">
    <property type="entry name" value="AMP-binding_C"/>
    <property type="match status" value="1"/>
</dbReference>
<evidence type="ECO:0000313" key="10">
    <source>
        <dbReference type="EMBL" id="MFC4529759.1"/>
    </source>
</evidence>
<dbReference type="HAMAP" id="MF_01123">
    <property type="entry name" value="Ac_CoA_synth"/>
    <property type="match status" value="1"/>
</dbReference>
<keyword evidence="3 6" id="KW-0547">Nucleotide-binding</keyword>
<feature type="domain" description="AMP-binding enzyme C-terminal" evidence="8">
    <location>
        <begin position="539"/>
        <end position="617"/>
    </location>
</feature>